<evidence type="ECO:0000313" key="2">
    <source>
        <dbReference type="RefSeq" id="XP_030372294.1"/>
    </source>
</evidence>
<keyword evidence="1" id="KW-1185">Reference proteome</keyword>
<dbReference type="OrthoDB" id="7998970at2759"/>
<protein>
    <submittedName>
        <fullName evidence="2">Uncharacterized protein LOC115622488</fullName>
    </submittedName>
</protein>
<organism evidence="1 2">
    <name type="scientific">Drosophila lebanonensis</name>
    <name type="common">Fruit fly</name>
    <name type="synonym">Scaptodrosophila lebanonensis</name>
    <dbReference type="NCBI Taxonomy" id="7225"/>
    <lineage>
        <taxon>Eukaryota</taxon>
        <taxon>Metazoa</taxon>
        <taxon>Ecdysozoa</taxon>
        <taxon>Arthropoda</taxon>
        <taxon>Hexapoda</taxon>
        <taxon>Insecta</taxon>
        <taxon>Pterygota</taxon>
        <taxon>Neoptera</taxon>
        <taxon>Endopterygota</taxon>
        <taxon>Diptera</taxon>
        <taxon>Brachycera</taxon>
        <taxon>Muscomorpha</taxon>
        <taxon>Ephydroidea</taxon>
        <taxon>Drosophilidae</taxon>
        <taxon>Scaptodrosophila</taxon>
    </lineage>
</organism>
<gene>
    <name evidence="2" type="primary">LOC115622488</name>
</gene>
<proteinExistence type="predicted"/>
<dbReference type="Proteomes" id="UP000504634">
    <property type="component" value="Unplaced"/>
</dbReference>
<name>A0A6J2T8H1_DROLE</name>
<evidence type="ECO:0000313" key="1">
    <source>
        <dbReference type="Proteomes" id="UP000504634"/>
    </source>
</evidence>
<dbReference type="RefSeq" id="XP_030372294.1">
    <property type="nucleotide sequence ID" value="XM_030516434.1"/>
</dbReference>
<reference evidence="2" key="1">
    <citation type="submission" date="2025-08" db="UniProtKB">
        <authorList>
            <consortium name="RefSeq"/>
        </authorList>
    </citation>
    <scope>IDENTIFICATION</scope>
    <source>
        <strain evidence="2">11010-0011.00</strain>
        <tissue evidence="2">Whole body</tissue>
    </source>
</reference>
<accession>A0A6J2T8H1</accession>
<dbReference type="GeneID" id="115622488"/>
<feature type="non-terminal residue" evidence="2">
    <location>
        <position position="1"/>
    </location>
</feature>
<sequence>IESCEPGEVCSDGHWCRPEGEAEAGCDRTETVPTCPQCSDSVTFVCTSRTTFQKCNGIDIDEQVYNCPANKVCDMASGKFCIDMCGQVGALECNIPAPTT</sequence>
<dbReference type="AlphaFoldDB" id="A0A6J2T8H1"/>